<name>A0A173Z042_9FIRM</name>
<proteinExistence type="predicted"/>
<feature type="coiled-coil region" evidence="1">
    <location>
        <begin position="579"/>
        <end position="606"/>
    </location>
</feature>
<dbReference type="AlphaFoldDB" id="A0A173Z042"/>
<sequence>MIKYPLYVTLDTNIFDANKLDFSKESTLGLLVNYVEAGKIKIVLSNIVIKEVEKHVIKSSDSICSAFRELRKKALSIASEGLLEQVGIKPDALFLNKIEYQEKCLGVWNKFLESLKPEIMDLSLVDLKEIVDDYFEIKPPFENNEKKRKEFPDAFIANQIRERFGKDKIIAIISNDKGFKKACGRSENHVFFTSLGELYNTMNSQEKEYTAVLQEINSLIVNYTFEIRDAIKNEECVEVHGLSYDKDGIESGFNYTDFEVTSIKNINFHVRTIDEITDEIALATLLCTADVEVECSYEDYDNAAWDAETRTFYFLQARTNIERHRARFGIRIELNRKENNLRIIPFKVILNGDTLYERFEVREDEELYDAMDIINQDREDLGLYSLDKYADYLEDDLVDSSFMNEIIGKFERINELYQKYDTIAAMYDELLSVIKDTESKEIVKQLTSNLKDITGFPVPADLNAITAQEKDEIICWVDQSYERLYKLSEQKGLPDNFKYGDTIEIQNGLEKYQFNIGEFSGIATAGDQEDIELSIKDNDGEILGKGRVSLTIGYIDFDEDGCASNGINDSIEYCYEDIAKALENIAELIEQDIKNEENIAKEIEKVITTE</sequence>
<keyword evidence="1" id="KW-0175">Coiled coil</keyword>
<evidence type="ECO:0000313" key="4">
    <source>
        <dbReference type="Proteomes" id="UP000095447"/>
    </source>
</evidence>
<dbReference type="Proteomes" id="UP000095447">
    <property type="component" value="Unassembled WGS sequence"/>
</dbReference>
<protein>
    <recommendedName>
        <fullName evidence="2">DUF4935 domain-containing protein</fullName>
    </recommendedName>
</protein>
<dbReference type="Pfam" id="PF16289">
    <property type="entry name" value="PIN_12"/>
    <property type="match status" value="1"/>
</dbReference>
<accession>A0A173Z042</accession>
<dbReference type="EMBL" id="CYZA01000004">
    <property type="protein sequence ID" value="CUN69113.1"/>
    <property type="molecule type" value="Genomic_DNA"/>
</dbReference>
<feature type="domain" description="DUF4935" evidence="2">
    <location>
        <begin position="8"/>
        <end position="179"/>
    </location>
</feature>
<evidence type="ECO:0000259" key="2">
    <source>
        <dbReference type="Pfam" id="PF16289"/>
    </source>
</evidence>
<reference evidence="3 4" key="1">
    <citation type="submission" date="2015-09" db="EMBL/GenBank/DDBJ databases">
        <authorList>
            <consortium name="Pathogen Informatics"/>
        </authorList>
    </citation>
    <scope>NUCLEOTIDE SEQUENCE [LARGE SCALE GENOMIC DNA]</scope>
    <source>
        <strain evidence="3 4">2789STDY5608838</strain>
    </source>
</reference>
<evidence type="ECO:0000256" key="1">
    <source>
        <dbReference type="SAM" id="Coils"/>
    </source>
</evidence>
<gene>
    <name evidence="3" type="ORF">ERS852395_01051</name>
</gene>
<dbReference type="InterPro" id="IPR032557">
    <property type="entry name" value="DUF4935"/>
</dbReference>
<evidence type="ECO:0000313" key="3">
    <source>
        <dbReference type="EMBL" id="CUN69113.1"/>
    </source>
</evidence>
<organism evidence="3 4">
    <name type="scientific">Blautia obeum</name>
    <dbReference type="NCBI Taxonomy" id="40520"/>
    <lineage>
        <taxon>Bacteria</taxon>
        <taxon>Bacillati</taxon>
        <taxon>Bacillota</taxon>
        <taxon>Clostridia</taxon>
        <taxon>Lachnospirales</taxon>
        <taxon>Lachnospiraceae</taxon>
        <taxon>Blautia</taxon>
    </lineage>
</organism>
<dbReference type="RefSeq" id="WP_055052921.1">
    <property type="nucleotide sequence ID" value="NZ_CYZA01000004.1"/>
</dbReference>